<keyword evidence="6 8" id="KW-1133">Transmembrane helix</keyword>
<dbReference type="RefSeq" id="WP_343873867.1">
    <property type="nucleotide sequence ID" value="NZ_BAAAIX010000021.1"/>
</dbReference>
<sequence>MSTLSPAASNHHVTDHPVAHRRAVWVTVALLHAVALGMVLVGGLGPGVTLGVVAFAYTRGLLHALDADHLSMIDNSTRKLLRDGRPSAAVGLAFSLGHSSVVLAAGVAVVAGTHWITTAIGDTPTGRVLGIIGASVSATYLVAVALTNLPILLDRSHAESTHQHQVPRGLAAKVLLAPLGQVQHPWQVYLMGVLFGLGFDTASTVGLLMLTAAGVGASPLTLLALPLLFAAAMTLGDSINAQLMLRVYSGAQHARTANRVVVGISVASALFIASVTLAGLVSELSGRELAWAEVDTTAVAKLLLAMAVIGSLLFLLLRRRPTTITH</sequence>
<evidence type="ECO:0000313" key="9">
    <source>
        <dbReference type="EMBL" id="MFD1889169.1"/>
    </source>
</evidence>
<keyword evidence="3 8" id="KW-0813">Transport</keyword>
<comment type="caution">
    <text evidence="9">The sequence shown here is derived from an EMBL/GenBank/DDBJ whole genome shotgun (WGS) entry which is preliminary data.</text>
</comment>
<comment type="subcellular location">
    <subcellularLocation>
        <location evidence="8">Cell membrane</location>
        <topology evidence="8">Multi-pass membrane protein</topology>
    </subcellularLocation>
    <subcellularLocation>
        <location evidence="1">Endomembrane system</location>
        <topology evidence="1">Multi-pass membrane protein</topology>
    </subcellularLocation>
</comment>
<evidence type="ECO:0000256" key="5">
    <source>
        <dbReference type="ARBA" id="ARBA00022692"/>
    </source>
</evidence>
<dbReference type="PANTHER" id="PTHR31611:SF0">
    <property type="entry name" value="HIGH-AFFINITY NICKEL TRANSPORT PROTEIN NIC1"/>
    <property type="match status" value="1"/>
</dbReference>
<feature type="transmembrane region" description="Helical" evidence="8">
    <location>
        <begin position="298"/>
        <end position="317"/>
    </location>
</feature>
<dbReference type="EMBL" id="JBHUFZ010000007">
    <property type="protein sequence ID" value="MFD1889169.1"/>
    <property type="molecule type" value="Genomic_DNA"/>
</dbReference>
<dbReference type="PANTHER" id="PTHR31611">
    <property type="entry name" value="HIGH-AFFINITY NICKEL TRANSPORT PROTEIN NIC1"/>
    <property type="match status" value="1"/>
</dbReference>
<dbReference type="InterPro" id="IPR011541">
    <property type="entry name" value="Ni/Co_transpt_high_affinity"/>
</dbReference>
<keyword evidence="5 8" id="KW-0812">Transmembrane</keyword>
<protein>
    <recommendedName>
        <fullName evidence="8">Nickel/cobalt efflux system</fullName>
    </recommendedName>
</protein>
<feature type="transmembrane region" description="Helical" evidence="8">
    <location>
        <begin position="88"/>
        <end position="116"/>
    </location>
</feature>
<feature type="transmembrane region" description="Helical" evidence="8">
    <location>
        <begin position="128"/>
        <end position="153"/>
    </location>
</feature>
<feature type="transmembrane region" description="Helical" evidence="8">
    <location>
        <begin position="188"/>
        <end position="210"/>
    </location>
</feature>
<keyword evidence="7 8" id="KW-0472">Membrane</keyword>
<dbReference type="Pfam" id="PF03824">
    <property type="entry name" value="NicO"/>
    <property type="match status" value="1"/>
</dbReference>
<evidence type="ECO:0000256" key="6">
    <source>
        <dbReference type="ARBA" id="ARBA00022989"/>
    </source>
</evidence>
<keyword evidence="4" id="KW-0533">Nickel</keyword>
<feature type="transmembrane region" description="Helical" evidence="8">
    <location>
        <begin position="257"/>
        <end position="278"/>
    </location>
</feature>
<evidence type="ECO:0000256" key="2">
    <source>
        <dbReference type="ARBA" id="ARBA00010892"/>
    </source>
</evidence>
<evidence type="ECO:0000256" key="8">
    <source>
        <dbReference type="RuleBase" id="RU362101"/>
    </source>
</evidence>
<feature type="transmembrane region" description="Helical" evidence="8">
    <location>
        <begin position="216"/>
        <end position="236"/>
    </location>
</feature>
<dbReference type="InterPro" id="IPR004688">
    <property type="entry name" value="Ni/Co_transpt"/>
</dbReference>
<evidence type="ECO:0000256" key="4">
    <source>
        <dbReference type="ARBA" id="ARBA00022596"/>
    </source>
</evidence>
<proteinExistence type="inferred from homology"/>
<organism evidence="9 10">
    <name type="scientific">Luteococcus peritonei</name>
    <dbReference type="NCBI Taxonomy" id="88874"/>
    <lineage>
        <taxon>Bacteria</taxon>
        <taxon>Bacillati</taxon>
        <taxon>Actinomycetota</taxon>
        <taxon>Actinomycetes</taxon>
        <taxon>Propionibacteriales</taxon>
        <taxon>Propionibacteriaceae</taxon>
        <taxon>Luteococcus</taxon>
    </lineage>
</organism>
<evidence type="ECO:0000256" key="1">
    <source>
        <dbReference type="ARBA" id="ARBA00004127"/>
    </source>
</evidence>
<comment type="similarity">
    <text evidence="2 8">Belongs to the NiCoT transporter (TC 2.A.52) family.</text>
</comment>
<feature type="transmembrane region" description="Helical" evidence="8">
    <location>
        <begin position="24"/>
        <end position="57"/>
    </location>
</feature>
<name>A0ABW4RTN1_9ACTN</name>
<evidence type="ECO:0000256" key="3">
    <source>
        <dbReference type="ARBA" id="ARBA00022448"/>
    </source>
</evidence>
<accession>A0ABW4RTN1</accession>
<keyword evidence="10" id="KW-1185">Reference proteome</keyword>
<gene>
    <name evidence="9" type="ORF">ACFSCS_03080</name>
</gene>
<evidence type="ECO:0000313" key="10">
    <source>
        <dbReference type="Proteomes" id="UP001597326"/>
    </source>
</evidence>
<dbReference type="Proteomes" id="UP001597326">
    <property type="component" value="Unassembled WGS sequence"/>
</dbReference>
<evidence type="ECO:0000256" key="7">
    <source>
        <dbReference type="ARBA" id="ARBA00023136"/>
    </source>
</evidence>
<reference evidence="10" key="1">
    <citation type="journal article" date="2019" name="Int. J. Syst. Evol. Microbiol.">
        <title>The Global Catalogue of Microorganisms (GCM) 10K type strain sequencing project: providing services to taxonomists for standard genome sequencing and annotation.</title>
        <authorList>
            <consortium name="The Broad Institute Genomics Platform"/>
            <consortium name="The Broad Institute Genome Sequencing Center for Infectious Disease"/>
            <person name="Wu L."/>
            <person name="Ma J."/>
        </authorList>
    </citation>
    <scope>NUCLEOTIDE SEQUENCE [LARGE SCALE GENOMIC DNA]</scope>
    <source>
        <strain evidence="10">CAIM 431</strain>
    </source>
</reference>